<name>A0ABT0M3E4_9RHOB</name>
<comment type="caution">
    <text evidence="3">The sequence shown here is derived from an EMBL/GenBank/DDBJ whole genome shotgun (WGS) entry which is preliminary data.</text>
</comment>
<evidence type="ECO:0000313" key="3">
    <source>
        <dbReference type="EMBL" id="MCL1629366.1"/>
    </source>
</evidence>
<feature type="coiled-coil region" evidence="1">
    <location>
        <begin position="578"/>
        <end position="615"/>
    </location>
</feature>
<keyword evidence="4" id="KW-1185">Reference proteome</keyword>
<dbReference type="Pfam" id="PF05170">
    <property type="entry name" value="AsmA"/>
    <property type="match status" value="2"/>
</dbReference>
<gene>
    <name evidence="3" type="ORF">M3N55_11540</name>
</gene>
<dbReference type="PANTHER" id="PTHR30441:SF4">
    <property type="entry name" value="PROTEIN ASMA"/>
    <property type="match status" value="1"/>
</dbReference>
<accession>A0ABT0M3E4</accession>
<dbReference type="Proteomes" id="UP001202550">
    <property type="component" value="Unassembled WGS sequence"/>
</dbReference>
<dbReference type="InterPro" id="IPR052894">
    <property type="entry name" value="AsmA-related"/>
</dbReference>
<keyword evidence="1" id="KW-0175">Coiled coil</keyword>
<feature type="domain" description="AsmA" evidence="2">
    <location>
        <begin position="335"/>
        <end position="521"/>
    </location>
</feature>
<protein>
    <submittedName>
        <fullName evidence="3">AsmA family protein</fullName>
    </submittedName>
</protein>
<dbReference type="PANTHER" id="PTHR30441">
    <property type="entry name" value="DUF748 DOMAIN-CONTAINING PROTEIN"/>
    <property type="match status" value="1"/>
</dbReference>
<evidence type="ECO:0000313" key="4">
    <source>
        <dbReference type="Proteomes" id="UP001202550"/>
    </source>
</evidence>
<organism evidence="3 4">
    <name type="scientific">Roseinatronobacter domitianus</name>
    <dbReference type="NCBI Taxonomy" id="2940293"/>
    <lineage>
        <taxon>Bacteria</taxon>
        <taxon>Pseudomonadati</taxon>
        <taxon>Pseudomonadota</taxon>
        <taxon>Alphaproteobacteria</taxon>
        <taxon>Rhodobacterales</taxon>
        <taxon>Paracoccaceae</taxon>
        <taxon>Roseinatronobacter</taxon>
    </lineage>
</organism>
<evidence type="ECO:0000256" key="1">
    <source>
        <dbReference type="SAM" id="Coils"/>
    </source>
</evidence>
<evidence type="ECO:0000259" key="2">
    <source>
        <dbReference type="Pfam" id="PF05170"/>
    </source>
</evidence>
<dbReference type="RefSeq" id="WP_249059135.1">
    <property type="nucleotide sequence ID" value="NZ_JALZWP010000011.1"/>
</dbReference>
<sequence>MRLVKALLAVVFGLVALVVAALVFIPTERLATLAAQQFEAATGRSLTIGGEIGLSVYPVIGATAQDISIGNPDWAGGGDMLRAEEMDVGLNLMRLLSGTVAVERVVLQSPVVVLRRGADGRATWEFGSPEAAEPVASGSGGVPGLTLARAEIRNGSLSYVDDASGMDLQVTRLDATMSLPVMDGPLSLDGSAQLNGQPVSVVFRAGNAGNLLNGGLTAIDLEAEIAGAEARFEGRVSLADMAAEGQVNTVVPALAPVMAAIGQSGAELPANLRPLTFSGQLTHTTGGEVFVRGGAANIGDIALTAAADITLTGPRPHVDAQITVPVLDLRGAGSGGAPQAEAGWSRDPIDASALSALDGDISISLNELRSDSGTFGPIRLRSTIDNARAVTEIREARLFGGGVTGQVVVNNRSGLSARADLQASGISLLQLLRDTAGFERLEGTAEGRLDLLGSGNSLHAIMNSLRGEGALSFSEGEILGLDLAGMLRNLDLGYVGEGTSTIYNSITGSFVVTDGVLSNDDLLFDSARVQVTGEGQVGLGAQTLDYRLVPSALRDEEGNALRVPLMVTGPWSAPRFRLDMEALARERLAEERERLESLAREEARRLEERARAEAEAKIADELGVTAEEGETLEDTLRRGVEQRLGEEIGEGLRGLFGGN</sequence>
<dbReference type="EMBL" id="JALZWP010000011">
    <property type="protein sequence ID" value="MCL1629366.1"/>
    <property type="molecule type" value="Genomic_DNA"/>
</dbReference>
<reference evidence="3 4" key="1">
    <citation type="submission" date="2022-05" db="EMBL/GenBank/DDBJ databases">
        <title>Seasonal and diel survey of microbial diversity of the Tyrrhenian coast.</title>
        <authorList>
            <person name="Gattoni G."/>
            <person name="Corral P."/>
        </authorList>
    </citation>
    <scope>NUCLEOTIDE SEQUENCE [LARGE SCALE GENOMIC DNA]</scope>
    <source>
        <strain evidence="3 4">V10</strain>
    </source>
</reference>
<proteinExistence type="predicted"/>
<dbReference type="InterPro" id="IPR007844">
    <property type="entry name" value="AsmA"/>
</dbReference>
<feature type="domain" description="AsmA" evidence="2">
    <location>
        <begin position="4"/>
        <end position="178"/>
    </location>
</feature>